<name>A0A4Z1HJB3_9HELO</name>
<feature type="compositionally biased region" description="Basic and acidic residues" evidence="1">
    <location>
        <begin position="79"/>
        <end position="93"/>
    </location>
</feature>
<dbReference type="EMBL" id="PQXN01000222">
    <property type="protein sequence ID" value="TGO49034.1"/>
    <property type="molecule type" value="Genomic_DNA"/>
</dbReference>
<dbReference type="AlphaFoldDB" id="A0A4Z1HJB3"/>
<organism evidence="2 3">
    <name type="scientific">Botryotinia convoluta</name>
    <dbReference type="NCBI Taxonomy" id="54673"/>
    <lineage>
        <taxon>Eukaryota</taxon>
        <taxon>Fungi</taxon>
        <taxon>Dikarya</taxon>
        <taxon>Ascomycota</taxon>
        <taxon>Pezizomycotina</taxon>
        <taxon>Leotiomycetes</taxon>
        <taxon>Helotiales</taxon>
        <taxon>Sclerotiniaceae</taxon>
        <taxon>Botryotinia</taxon>
    </lineage>
</organism>
<evidence type="ECO:0000313" key="3">
    <source>
        <dbReference type="Proteomes" id="UP000297527"/>
    </source>
</evidence>
<proteinExistence type="predicted"/>
<keyword evidence="3" id="KW-1185">Reference proteome</keyword>
<sequence>MPGIVERKTERSVNGRIGEKEVDPMKLADEGVQRPEVGGDTGSPERILSMGEGRAEGSRSKDQEPQENKTVSGYVRRHGGSETRNKQERRYPERVGVGDIKVGTKRGRPSTVEGRRPGGGDTERRGGRKQRKRIGWRVFLIGLKG</sequence>
<gene>
    <name evidence="2" type="ORF">BCON_0223g00150</name>
</gene>
<feature type="compositionally biased region" description="Basic and acidic residues" evidence="1">
    <location>
        <begin position="53"/>
        <end position="67"/>
    </location>
</feature>
<dbReference type="OrthoDB" id="6133115at2759"/>
<evidence type="ECO:0000313" key="2">
    <source>
        <dbReference type="EMBL" id="TGO49034.1"/>
    </source>
</evidence>
<feature type="compositionally biased region" description="Basic and acidic residues" evidence="1">
    <location>
        <begin position="113"/>
        <end position="125"/>
    </location>
</feature>
<dbReference type="Proteomes" id="UP000297527">
    <property type="component" value="Unassembled WGS sequence"/>
</dbReference>
<protein>
    <submittedName>
        <fullName evidence="2">Uncharacterized protein</fullName>
    </submittedName>
</protein>
<reference evidence="2 3" key="1">
    <citation type="submission" date="2017-12" db="EMBL/GenBank/DDBJ databases">
        <title>Comparative genomics of Botrytis spp.</title>
        <authorList>
            <person name="Valero-Jimenez C.A."/>
            <person name="Tapia P."/>
            <person name="Veloso J."/>
            <person name="Silva-Moreno E."/>
            <person name="Staats M."/>
            <person name="Valdes J.H."/>
            <person name="Van Kan J.A.L."/>
        </authorList>
    </citation>
    <scope>NUCLEOTIDE SEQUENCE [LARGE SCALE GENOMIC DNA]</scope>
    <source>
        <strain evidence="2 3">MUCL11595</strain>
    </source>
</reference>
<evidence type="ECO:0000256" key="1">
    <source>
        <dbReference type="SAM" id="MobiDB-lite"/>
    </source>
</evidence>
<accession>A0A4Z1HJB3</accession>
<feature type="region of interest" description="Disordered" evidence="1">
    <location>
        <begin position="1"/>
        <end position="132"/>
    </location>
</feature>
<comment type="caution">
    <text evidence="2">The sequence shown here is derived from an EMBL/GenBank/DDBJ whole genome shotgun (WGS) entry which is preliminary data.</text>
</comment>
<feature type="compositionally biased region" description="Basic and acidic residues" evidence="1">
    <location>
        <begin position="1"/>
        <end position="33"/>
    </location>
</feature>